<dbReference type="Proteomes" id="UP000325333">
    <property type="component" value="Unassembled WGS sequence"/>
</dbReference>
<organism evidence="1 2">
    <name type="scientific">Azospirillum argentinense</name>
    <dbReference type="NCBI Taxonomy" id="2970906"/>
    <lineage>
        <taxon>Bacteria</taxon>
        <taxon>Pseudomonadati</taxon>
        <taxon>Pseudomonadota</taxon>
        <taxon>Alphaproteobacteria</taxon>
        <taxon>Rhodospirillales</taxon>
        <taxon>Azospirillaceae</taxon>
        <taxon>Azospirillum</taxon>
    </lineage>
</organism>
<reference evidence="1 2" key="1">
    <citation type="submission" date="2019-07" db="EMBL/GenBank/DDBJ databases">
        <title>Genome sequencing of the stress-tolerant strain Azospirillum brasilense Az19.</title>
        <authorList>
            <person name="Maroniche G.A."/>
            <person name="Garcia J.E."/>
            <person name="Pagnussat L."/>
            <person name="Amenta M."/>
            <person name="Creus C.M."/>
        </authorList>
    </citation>
    <scope>NUCLEOTIDE SEQUENCE [LARGE SCALE GENOMIC DNA]</scope>
    <source>
        <strain evidence="1 2">Az19</strain>
    </source>
</reference>
<protein>
    <submittedName>
        <fullName evidence="1">Uncharacterized protein</fullName>
    </submittedName>
</protein>
<dbReference type="RefSeq" id="WP_149650939.1">
    <property type="nucleotide sequence ID" value="NZ_VEWN01000013.1"/>
</dbReference>
<comment type="caution">
    <text evidence="1">The sequence shown here is derived from an EMBL/GenBank/DDBJ whole genome shotgun (WGS) entry which is preliminary data.</text>
</comment>
<accession>A0A5B0KSP1</accession>
<dbReference type="EMBL" id="VEWN01000013">
    <property type="protein sequence ID" value="KAA1053824.1"/>
    <property type="molecule type" value="Genomic_DNA"/>
</dbReference>
<evidence type="ECO:0000313" key="1">
    <source>
        <dbReference type="EMBL" id="KAA1053824.1"/>
    </source>
</evidence>
<proteinExistence type="predicted"/>
<dbReference type="AlphaFoldDB" id="A0A5B0KSP1"/>
<evidence type="ECO:0000313" key="2">
    <source>
        <dbReference type="Proteomes" id="UP000325333"/>
    </source>
</evidence>
<name>A0A5B0KSP1_9PROT</name>
<sequence>MSTLSRDAEVVAYCLFGMGAVTTVTFDRPHVITPRANTAFDELAKAGMIEPFDPNKLPVGHQGWKATLKIGHPWSELAEPTEHEVFPITSE</sequence>
<gene>
    <name evidence="1" type="ORF">FH063_002406</name>
</gene>